<dbReference type="EMBL" id="PNBA02000001">
    <property type="protein sequence ID" value="KAG6436504.1"/>
    <property type="molecule type" value="Genomic_DNA"/>
</dbReference>
<dbReference type="Pfam" id="PF12776">
    <property type="entry name" value="Myb_DNA-bind_3"/>
    <property type="match status" value="1"/>
</dbReference>
<evidence type="ECO:0000313" key="3">
    <source>
        <dbReference type="EMBL" id="KAG6384572.1"/>
    </source>
</evidence>
<gene>
    <name evidence="9" type="ORF">SASPL_101405</name>
    <name evidence="8" type="ORF">SASPL_120290</name>
    <name evidence="7" type="ORF">SASPL_130012</name>
    <name evidence="5" type="ORF">SASPL_146320</name>
    <name evidence="6" type="ORF">SASPL_147088</name>
    <name evidence="4" type="ORF">SASPL_153007</name>
    <name evidence="3" type="ORF">SASPL_155608</name>
</gene>
<evidence type="ECO:0000313" key="8">
    <source>
        <dbReference type="EMBL" id="KAG6418091.1"/>
    </source>
</evidence>
<evidence type="ECO:0000313" key="7">
    <source>
        <dbReference type="EMBL" id="KAG6407030.1"/>
    </source>
</evidence>
<feature type="region of interest" description="Disordered" evidence="1">
    <location>
        <begin position="183"/>
        <end position="242"/>
    </location>
</feature>
<dbReference type="EMBL" id="PNBA02000021">
    <property type="protein sequence ID" value="KAG6387813.1"/>
    <property type="molecule type" value="Genomic_DNA"/>
</dbReference>
<evidence type="ECO:0000259" key="2">
    <source>
        <dbReference type="Pfam" id="PF12776"/>
    </source>
</evidence>
<dbReference type="EMBL" id="PNBA02000051">
    <property type="protein sequence ID" value="KAG6384572.1"/>
    <property type="molecule type" value="Genomic_DNA"/>
</dbReference>
<dbReference type="STRING" id="180675.A0A4D8YD30"/>
<dbReference type="PANTHER" id="PTHR46250:SF15">
    <property type="entry name" value="OS01G0523800 PROTEIN"/>
    <property type="match status" value="1"/>
</dbReference>
<dbReference type="InterPro" id="IPR024752">
    <property type="entry name" value="Myb/SANT-like_dom"/>
</dbReference>
<evidence type="ECO:0000313" key="5">
    <source>
        <dbReference type="EMBL" id="KAG6392110.1"/>
    </source>
</evidence>
<dbReference type="EMBL" id="PNBA02000018">
    <property type="protein sequence ID" value="KAG6392860.1"/>
    <property type="molecule type" value="Genomic_DNA"/>
</dbReference>
<organism evidence="3">
    <name type="scientific">Salvia splendens</name>
    <name type="common">Scarlet sage</name>
    <dbReference type="NCBI Taxonomy" id="180675"/>
    <lineage>
        <taxon>Eukaryota</taxon>
        <taxon>Viridiplantae</taxon>
        <taxon>Streptophyta</taxon>
        <taxon>Embryophyta</taxon>
        <taxon>Tracheophyta</taxon>
        <taxon>Spermatophyta</taxon>
        <taxon>Magnoliopsida</taxon>
        <taxon>eudicotyledons</taxon>
        <taxon>Gunneridae</taxon>
        <taxon>Pentapetalae</taxon>
        <taxon>asterids</taxon>
        <taxon>lamiids</taxon>
        <taxon>Lamiales</taxon>
        <taxon>Lamiaceae</taxon>
        <taxon>Nepetoideae</taxon>
        <taxon>Mentheae</taxon>
        <taxon>Salviinae</taxon>
        <taxon>Salvia</taxon>
        <taxon>Salvia subgen. Calosphace</taxon>
        <taxon>core Calosphace</taxon>
    </lineage>
</organism>
<evidence type="ECO:0000313" key="10">
    <source>
        <dbReference type="Proteomes" id="UP000298416"/>
    </source>
</evidence>
<feature type="compositionally biased region" description="Polar residues" evidence="1">
    <location>
        <begin position="8"/>
        <end position="19"/>
    </location>
</feature>
<proteinExistence type="predicted"/>
<feature type="compositionally biased region" description="Polar residues" evidence="1">
    <location>
        <begin position="202"/>
        <end position="215"/>
    </location>
</feature>
<evidence type="ECO:0000256" key="1">
    <source>
        <dbReference type="SAM" id="MobiDB-lite"/>
    </source>
</evidence>
<name>A0A4D8YD30_SALSN</name>
<reference evidence="3" key="1">
    <citation type="submission" date="2018-01" db="EMBL/GenBank/DDBJ databases">
        <authorList>
            <person name="Mao J.F."/>
        </authorList>
    </citation>
    <scope>NUCLEOTIDE SEQUENCE</scope>
    <source>
        <strain evidence="3">Huo1</strain>
        <tissue evidence="3">Leaf</tissue>
    </source>
</reference>
<dbReference type="AlphaFoldDB" id="A0A4D8YD30"/>
<reference evidence="3" key="2">
    <citation type="submission" date="2020-08" db="EMBL/GenBank/DDBJ databases">
        <title>Plant Genome Project.</title>
        <authorList>
            <person name="Zhang R.-G."/>
        </authorList>
    </citation>
    <scope>NUCLEOTIDE SEQUENCE</scope>
    <source>
        <strain evidence="3">Huo1</strain>
        <tissue evidence="3">Leaf</tissue>
    </source>
</reference>
<feature type="domain" description="Myb/SANT-like" evidence="2">
    <location>
        <begin position="37"/>
        <end position="133"/>
    </location>
</feature>
<comment type="caution">
    <text evidence="3">The sequence shown here is derived from an EMBL/GenBank/DDBJ whole genome shotgun (WGS) entry which is preliminary data.</text>
</comment>
<dbReference type="Proteomes" id="UP000298416">
    <property type="component" value="Unassembled WGS sequence"/>
</dbReference>
<keyword evidence="10" id="KW-1185">Reference proteome</keyword>
<evidence type="ECO:0000313" key="4">
    <source>
        <dbReference type="EMBL" id="KAG6387813.1"/>
    </source>
</evidence>
<dbReference type="EMBL" id="PNBA02000018">
    <property type="protein sequence ID" value="KAG6392110.1"/>
    <property type="molecule type" value="Genomic_DNA"/>
</dbReference>
<dbReference type="EMBL" id="PNBA02000007">
    <property type="protein sequence ID" value="KAG6418091.1"/>
    <property type="molecule type" value="Genomic_DNA"/>
</dbReference>
<feature type="region of interest" description="Disordered" evidence="1">
    <location>
        <begin position="1"/>
        <end position="34"/>
    </location>
</feature>
<accession>A0A4D8YD30</accession>
<dbReference type="EMBL" id="PNBA02000011">
    <property type="protein sequence ID" value="KAG6407030.1"/>
    <property type="molecule type" value="Genomic_DNA"/>
</dbReference>
<dbReference type="OrthoDB" id="1748457at2759"/>
<dbReference type="PANTHER" id="PTHR46250">
    <property type="entry name" value="MYB/SANT-LIKE DNA-BINDING DOMAIN PROTEIN-RELATED"/>
    <property type="match status" value="1"/>
</dbReference>
<protein>
    <recommendedName>
        <fullName evidence="2">Myb/SANT-like domain-containing protein</fullName>
    </recommendedName>
</protein>
<sequence length="338" mass="37690">MSDYMRSRFTSPDVPSSQVNSRLGRSRRGNGDRTRRTWSYREEEILVVALKDLVVTGWKADNGFRTGYLGRLEEALKKHYPNTDIKATPHINSKLTSWKRCYNSLRGILSRSGVGFNLHDDYKIDCDDDQWSQIVKQDPHARYMRDKSWPFWDHWQVIFGKDRAAGGSATGLMDAVNGLYTQDTGSGSSDGGEVGNSVGSTDVPTSHPLSQTSTPPDAPVESSGNTNREKAARPAGGKKRKADHSIDGLIELLGKINDATNVRLDSLSLRIGYEFDLSKARKEVFAELGRLPGLTREQKFDAGEIILEKVERLDFFLGMPDDDRIAFVLRVLAKYGSG</sequence>
<evidence type="ECO:0000313" key="9">
    <source>
        <dbReference type="EMBL" id="KAG6436504.1"/>
    </source>
</evidence>
<evidence type="ECO:0000313" key="6">
    <source>
        <dbReference type="EMBL" id="KAG6392860.1"/>
    </source>
</evidence>